<evidence type="ECO:0000256" key="5">
    <source>
        <dbReference type="SAM" id="SignalP"/>
    </source>
</evidence>
<dbReference type="RefSeq" id="WP_015775600.1">
    <property type="nucleotide sequence ID" value="NC_013173.1"/>
</dbReference>
<dbReference type="EC" id="1.8.4.11" evidence="4"/>
<dbReference type="GO" id="GO:0034599">
    <property type="term" value="P:cellular response to oxidative stress"/>
    <property type="evidence" value="ECO:0007669"/>
    <property type="project" value="TreeGrafter"/>
</dbReference>
<dbReference type="EMBL" id="CP001629">
    <property type="protein sequence ID" value="ACU91513.1"/>
    <property type="molecule type" value="Genomic_DNA"/>
</dbReference>
<evidence type="ECO:0000256" key="1">
    <source>
        <dbReference type="ARBA" id="ARBA00023002"/>
    </source>
</evidence>
<accession>C7LQK7</accession>
<dbReference type="PANTHER" id="PTHR42799">
    <property type="entry name" value="MITOCHONDRIAL PEPTIDE METHIONINE SULFOXIDE REDUCTASE"/>
    <property type="match status" value="1"/>
</dbReference>
<evidence type="ECO:0000256" key="2">
    <source>
        <dbReference type="ARBA" id="ARBA00047806"/>
    </source>
</evidence>
<dbReference type="PANTHER" id="PTHR42799:SF2">
    <property type="entry name" value="MITOCHONDRIAL PEPTIDE METHIONINE SULFOXIDE REDUCTASE"/>
    <property type="match status" value="1"/>
</dbReference>
<feature type="active site" evidence="4">
    <location>
        <position position="32"/>
    </location>
</feature>
<dbReference type="InterPro" id="IPR050162">
    <property type="entry name" value="MsrA_MetSO_reductase"/>
</dbReference>
<comment type="similarity">
    <text evidence="4">Belongs to the MsrA Met sulfoxide reductase family.</text>
</comment>
<feature type="signal peptide" evidence="5">
    <location>
        <begin position="1"/>
        <end position="20"/>
    </location>
</feature>
<keyword evidence="5" id="KW-0732">Signal</keyword>
<dbReference type="SUPFAM" id="SSF55068">
    <property type="entry name" value="Peptide methionine sulfoxide reductase"/>
    <property type="match status" value="1"/>
</dbReference>
<organism evidence="7 8">
    <name type="scientific">Desulfomicrobium baculatum (strain DSM 4028 / VKM B-1378 / X)</name>
    <name type="common">Desulfovibrio baculatus</name>
    <dbReference type="NCBI Taxonomy" id="525897"/>
    <lineage>
        <taxon>Bacteria</taxon>
        <taxon>Pseudomonadati</taxon>
        <taxon>Thermodesulfobacteriota</taxon>
        <taxon>Desulfovibrionia</taxon>
        <taxon>Desulfovibrionales</taxon>
        <taxon>Desulfomicrobiaceae</taxon>
        <taxon>Desulfomicrobium</taxon>
    </lineage>
</organism>
<dbReference type="GO" id="GO:0008113">
    <property type="term" value="F:peptide-methionine (S)-S-oxide reductase activity"/>
    <property type="evidence" value="ECO:0007669"/>
    <property type="project" value="UniProtKB-UniRule"/>
</dbReference>
<dbReference type="KEGG" id="dba:Dbac_3441"/>
<keyword evidence="1 4" id="KW-0560">Oxidoreductase</keyword>
<dbReference type="AlphaFoldDB" id="C7LQK7"/>
<dbReference type="Gene3D" id="3.30.1060.10">
    <property type="entry name" value="Peptide methionine sulphoxide reductase MsrA"/>
    <property type="match status" value="1"/>
</dbReference>
<comment type="catalytic activity">
    <reaction evidence="3 4">
        <text>[thioredoxin]-disulfide + L-methionine + H2O = L-methionine (S)-S-oxide + [thioredoxin]-dithiol</text>
        <dbReference type="Rhea" id="RHEA:19993"/>
        <dbReference type="Rhea" id="RHEA-COMP:10698"/>
        <dbReference type="Rhea" id="RHEA-COMP:10700"/>
        <dbReference type="ChEBI" id="CHEBI:15377"/>
        <dbReference type="ChEBI" id="CHEBI:29950"/>
        <dbReference type="ChEBI" id="CHEBI:50058"/>
        <dbReference type="ChEBI" id="CHEBI:57844"/>
        <dbReference type="ChEBI" id="CHEBI:58772"/>
        <dbReference type="EC" id="1.8.4.11"/>
    </reaction>
</comment>
<reference evidence="7 8" key="1">
    <citation type="journal article" date="2009" name="Stand. Genomic Sci.">
        <title>Complete genome sequence of Desulfomicrobium baculatum type strain (X).</title>
        <authorList>
            <person name="Copeland A."/>
            <person name="Spring S."/>
            <person name="Goker M."/>
            <person name="Schneider S."/>
            <person name="Lapidus A."/>
            <person name="Del Rio T.G."/>
            <person name="Tice H."/>
            <person name="Cheng J.F."/>
            <person name="Chen F."/>
            <person name="Nolan M."/>
            <person name="Bruce D."/>
            <person name="Goodwin L."/>
            <person name="Pitluck S."/>
            <person name="Ivanova N."/>
            <person name="Mavrommatis K."/>
            <person name="Ovchinnikova G."/>
            <person name="Pati A."/>
            <person name="Chen A."/>
            <person name="Palaniappan K."/>
            <person name="Land M."/>
            <person name="Hauser L."/>
            <person name="Chang Y.J."/>
            <person name="Jeffries C.C."/>
            <person name="Meincke L."/>
            <person name="Sims D."/>
            <person name="Brettin T."/>
            <person name="Detter J.C."/>
            <person name="Han C."/>
            <person name="Chain P."/>
            <person name="Bristow J."/>
            <person name="Eisen J.A."/>
            <person name="Markowitz V."/>
            <person name="Hugenholtz P."/>
            <person name="Kyrpides N.C."/>
            <person name="Klenk H.P."/>
            <person name="Lucas S."/>
        </authorList>
    </citation>
    <scope>NUCLEOTIDE SEQUENCE [LARGE SCALE GENOMIC DNA]</scope>
    <source>
        <strain evidence="8">DSM 4028 / VKM B-1378 / X</strain>
    </source>
</reference>
<evidence type="ECO:0000256" key="3">
    <source>
        <dbReference type="ARBA" id="ARBA00048782"/>
    </source>
</evidence>
<dbReference type="HOGENOM" id="CLU_031040_10_1_7"/>
<feature type="domain" description="Peptide methionine sulphoxide reductase MsrA" evidence="6">
    <location>
        <begin position="25"/>
        <end position="174"/>
    </location>
</feature>
<dbReference type="Pfam" id="PF01625">
    <property type="entry name" value="PMSR"/>
    <property type="match status" value="1"/>
</dbReference>
<dbReference type="STRING" id="525897.Dbac_3441"/>
<dbReference type="InterPro" id="IPR036509">
    <property type="entry name" value="Met_Sox_Rdtase_MsrA_sf"/>
</dbReference>
<dbReference type="Proteomes" id="UP000002216">
    <property type="component" value="Chromosome"/>
</dbReference>
<comment type="function">
    <text evidence="4">Has an important function as a repair enzyme for proteins that have been inactivated by oxidation. Catalyzes the reversible oxidation-reduction of methionine sulfoxide in proteins to methionine.</text>
</comment>
<dbReference type="InterPro" id="IPR002569">
    <property type="entry name" value="Met_Sox_Rdtase_MsrA_dom"/>
</dbReference>
<evidence type="ECO:0000313" key="8">
    <source>
        <dbReference type="Proteomes" id="UP000002216"/>
    </source>
</evidence>
<name>C7LQK7_DESBD</name>
<dbReference type="OrthoDB" id="4174719at2"/>
<gene>
    <name evidence="4" type="primary">msrA</name>
    <name evidence="7" type="ordered locus">Dbac_3441</name>
</gene>
<feature type="chain" id="PRO_5002978746" description="Peptide methionine sulfoxide reductase MsrA" evidence="5">
    <location>
        <begin position="21"/>
        <end position="198"/>
    </location>
</feature>
<dbReference type="GO" id="GO:0005737">
    <property type="term" value="C:cytoplasm"/>
    <property type="evidence" value="ECO:0007669"/>
    <property type="project" value="TreeGrafter"/>
</dbReference>
<proteinExistence type="inferred from homology"/>
<comment type="catalytic activity">
    <reaction evidence="2 4">
        <text>L-methionyl-[protein] + [thioredoxin]-disulfide + H2O = L-methionyl-(S)-S-oxide-[protein] + [thioredoxin]-dithiol</text>
        <dbReference type="Rhea" id="RHEA:14217"/>
        <dbReference type="Rhea" id="RHEA-COMP:10698"/>
        <dbReference type="Rhea" id="RHEA-COMP:10700"/>
        <dbReference type="Rhea" id="RHEA-COMP:12313"/>
        <dbReference type="Rhea" id="RHEA-COMP:12315"/>
        <dbReference type="ChEBI" id="CHEBI:15377"/>
        <dbReference type="ChEBI" id="CHEBI:16044"/>
        <dbReference type="ChEBI" id="CHEBI:29950"/>
        <dbReference type="ChEBI" id="CHEBI:44120"/>
        <dbReference type="ChEBI" id="CHEBI:50058"/>
        <dbReference type="EC" id="1.8.4.11"/>
    </reaction>
</comment>
<dbReference type="NCBIfam" id="TIGR00401">
    <property type="entry name" value="msrA"/>
    <property type="match status" value="1"/>
</dbReference>
<dbReference type="HAMAP" id="MF_01401">
    <property type="entry name" value="MsrA"/>
    <property type="match status" value="1"/>
</dbReference>
<dbReference type="GO" id="GO:0033744">
    <property type="term" value="F:L-methionine:thioredoxin-disulfide S-oxidoreductase activity"/>
    <property type="evidence" value="ECO:0007669"/>
    <property type="project" value="RHEA"/>
</dbReference>
<dbReference type="eggNOG" id="COG0225">
    <property type="taxonomic scope" value="Bacteria"/>
</dbReference>
<protein>
    <recommendedName>
        <fullName evidence="4">Peptide methionine sulfoxide reductase MsrA</fullName>
        <shortName evidence="4">Protein-methionine-S-oxide reductase</shortName>
        <ecNumber evidence="4">1.8.4.11</ecNumber>
    </recommendedName>
    <alternativeName>
        <fullName evidence="4">Peptide-methionine (S)-S-oxide reductase</fullName>
        <shortName evidence="4">Peptide Met(O) reductase</shortName>
    </alternativeName>
</protein>
<evidence type="ECO:0000256" key="4">
    <source>
        <dbReference type="HAMAP-Rule" id="MF_01401"/>
    </source>
</evidence>
<sequence>MRLVLIFAILASGVFGGTVAAQTKEAVFAGGCFWCLEGPFDALPGVMETEAGYTGGQISNPTYEQVSSGTSGHIEAMRVVYDPEQVDFEKLLNVFWRNIDPLDAGGQFCDRGPQYRSAVFFADAAEESAAQASKARLEEAHGFTIATEILPRSEFYPAEEYHQDYYKKNPLRYHFYRQGCGRDQRLRQLWGAEAKVKP</sequence>
<evidence type="ECO:0000313" key="7">
    <source>
        <dbReference type="EMBL" id="ACU91513.1"/>
    </source>
</evidence>
<keyword evidence="8" id="KW-1185">Reference proteome</keyword>
<evidence type="ECO:0000259" key="6">
    <source>
        <dbReference type="Pfam" id="PF01625"/>
    </source>
</evidence>